<name>A0ABN8PCN6_9CNID</name>
<sequence>MTLALRQSHLFLSHQMKQTTAGATAGATGVLVLVLTLNLQARPHGNHWEARRAMPIIWTPETIAAVKLLLKERPPSIPKSNKYQFARASKGSVEHLHGWDCVLPNVKKLKEIKKPEEMTSMKL</sequence>
<evidence type="ECO:0000313" key="3">
    <source>
        <dbReference type="Proteomes" id="UP001159405"/>
    </source>
</evidence>
<comment type="caution">
    <text evidence="2">The sequence shown here is derived from an EMBL/GenBank/DDBJ whole genome shotgun (WGS) entry which is preliminary data.</text>
</comment>
<keyword evidence="3" id="KW-1185">Reference proteome</keyword>
<evidence type="ECO:0000256" key="1">
    <source>
        <dbReference type="SAM" id="Phobius"/>
    </source>
</evidence>
<keyword evidence="1" id="KW-0472">Membrane</keyword>
<keyword evidence="1" id="KW-0812">Transmembrane</keyword>
<dbReference type="Proteomes" id="UP001159405">
    <property type="component" value="Unassembled WGS sequence"/>
</dbReference>
<organism evidence="2 3">
    <name type="scientific">Porites lobata</name>
    <dbReference type="NCBI Taxonomy" id="104759"/>
    <lineage>
        <taxon>Eukaryota</taxon>
        <taxon>Metazoa</taxon>
        <taxon>Cnidaria</taxon>
        <taxon>Anthozoa</taxon>
        <taxon>Hexacorallia</taxon>
        <taxon>Scleractinia</taxon>
        <taxon>Fungiina</taxon>
        <taxon>Poritidae</taxon>
        <taxon>Porites</taxon>
    </lineage>
</organism>
<protein>
    <submittedName>
        <fullName evidence="2">Uncharacterized protein</fullName>
    </submittedName>
</protein>
<reference evidence="2 3" key="1">
    <citation type="submission" date="2022-05" db="EMBL/GenBank/DDBJ databases">
        <authorList>
            <consortium name="Genoscope - CEA"/>
            <person name="William W."/>
        </authorList>
    </citation>
    <scope>NUCLEOTIDE SEQUENCE [LARGE SCALE GENOMIC DNA]</scope>
</reference>
<feature type="transmembrane region" description="Helical" evidence="1">
    <location>
        <begin position="21"/>
        <end position="41"/>
    </location>
</feature>
<keyword evidence="1" id="KW-1133">Transmembrane helix</keyword>
<dbReference type="EMBL" id="CALNXK010000060">
    <property type="protein sequence ID" value="CAH3138098.1"/>
    <property type="molecule type" value="Genomic_DNA"/>
</dbReference>
<proteinExistence type="predicted"/>
<accession>A0ABN8PCN6</accession>
<gene>
    <name evidence="2" type="ORF">PLOB_00039965</name>
</gene>
<evidence type="ECO:0000313" key="2">
    <source>
        <dbReference type="EMBL" id="CAH3138098.1"/>
    </source>
</evidence>